<feature type="binding site" evidence="4">
    <location>
        <begin position="24"/>
        <end position="28"/>
    </location>
    <ligand>
        <name>ATP</name>
        <dbReference type="ChEBI" id="CHEBI:30616"/>
    </ligand>
</feature>
<evidence type="ECO:0000256" key="3">
    <source>
        <dbReference type="ARBA" id="ARBA00022840"/>
    </source>
</evidence>
<dbReference type="Proteomes" id="UP000280501">
    <property type="component" value="Unassembled WGS sequence"/>
</dbReference>
<feature type="compositionally biased region" description="Polar residues" evidence="6">
    <location>
        <begin position="1"/>
        <end position="12"/>
    </location>
</feature>
<evidence type="ECO:0000256" key="6">
    <source>
        <dbReference type="SAM" id="MobiDB-lite"/>
    </source>
</evidence>
<dbReference type="EC" id="6.3.3.2" evidence="5"/>
<evidence type="ECO:0000313" key="7">
    <source>
        <dbReference type="EMBL" id="RPF19890.1"/>
    </source>
</evidence>
<dbReference type="Pfam" id="PF01812">
    <property type="entry name" value="5-FTHF_cyc-lig"/>
    <property type="match status" value="1"/>
</dbReference>
<comment type="cofactor">
    <cofactor evidence="5">
        <name>Mg(2+)</name>
        <dbReference type="ChEBI" id="CHEBI:18420"/>
    </cofactor>
</comment>
<evidence type="ECO:0000256" key="1">
    <source>
        <dbReference type="ARBA" id="ARBA00010638"/>
    </source>
</evidence>
<evidence type="ECO:0000313" key="8">
    <source>
        <dbReference type="Proteomes" id="UP000280501"/>
    </source>
</evidence>
<keyword evidence="5" id="KW-0460">Magnesium</keyword>
<evidence type="ECO:0000256" key="2">
    <source>
        <dbReference type="ARBA" id="ARBA00022741"/>
    </source>
</evidence>
<keyword evidence="3 4" id="KW-0067">ATP-binding</keyword>
<dbReference type="InterPro" id="IPR002698">
    <property type="entry name" value="FTHF_cligase"/>
</dbReference>
<keyword evidence="5" id="KW-0479">Metal-binding</keyword>
<keyword evidence="8" id="KW-1185">Reference proteome</keyword>
<comment type="similarity">
    <text evidence="1 5">Belongs to the 5-formyltetrahydrofolate cyclo-ligase family.</text>
</comment>
<dbReference type="InterPro" id="IPR024185">
    <property type="entry name" value="FTHF_cligase-like_sf"/>
</dbReference>
<dbReference type="PIRSF" id="PIRSF006806">
    <property type="entry name" value="FTHF_cligase"/>
    <property type="match status" value="1"/>
</dbReference>
<reference evidence="7 8" key="1">
    <citation type="submission" date="2018-11" db="EMBL/GenBank/DDBJ databases">
        <title>Sequencing the genomes of 1000 actinobacteria strains.</title>
        <authorList>
            <person name="Klenk H.-P."/>
        </authorList>
    </citation>
    <scope>NUCLEOTIDE SEQUENCE [LARGE SCALE GENOMIC DNA]</scope>
    <source>
        <strain evidence="7 8">DSM 15700</strain>
    </source>
</reference>
<accession>A0A3N4YN51</accession>
<feature type="binding site" evidence="4">
    <location>
        <position position="75"/>
    </location>
    <ligand>
        <name>substrate</name>
    </ligand>
</feature>
<dbReference type="GO" id="GO:0046872">
    <property type="term" value="F:metal ion binding"/>
    <property type="evidence" value="ECO:0007669"/>
    <property type="project" value="UniProtKB-KW"/>
</dbReference>
<feature type="region of interest" description="Disordered" evidence="6">
    <location>
        <begin position="1"/>
        <end position="26"/>
    </location>
</feature>
<name>A0A3N4YN51_9MICO</name>
<keyword evidence="7" id="KW-0436">Ligase</keyword>
<dbReference type="AlphaFoldDB" id="A0A3N4YN51"/>
<evidence type="ECO:0000256" key="4">
    <source>
        <dbReference type="PIRSR" id="PIRSR006806-1"/>
    </source>
</evidence>
<dbReference type="InterPro" id="IPR037171">
    <property type="entry name" value="NagB/RpiA_transferase-like"/>
</dbReference>
<dbReference type="GO" id="GO:0009396">
    <property type="term" value="P:folic acid-containing compound biosynthetic process"/>
    <property type="evidence" value="ECO:0007669"/>
    <property type="project" value="TreeGrafter"/>
</dbReference>
<evidence type="ECO:0000256" key="5">
    <source>
        <dbReference type="RuleBase" id="RU361279"/>
    </source>
</evidence>
<dbReference type="RefSeq" id="WP_246012145.1">
    <property type="nucleotide sequence ID" value="NZ_RKQZ01000001.1"/>
</dbReference>
<proteinExistence type="inferred from homology"/>
<gene>
    <name evidence="7" type="ORF">EDD34_0458</name>
</gene>
<dbReference type="SUPFAM" id="SSF100950">
    <property type="entry name" value="NagB/RpiA/CoA transferase-like"/>
    <property type="match status" value="1"/>
</dbReference>
<dbReference type="PANTHER" id="PTHR23407:SF1">
    <property type="entry name" value="5-FORMYLTETRAHYDROFOLATE CYCLO-LIGASE"/>
    <property type="match status" value="1"/>
</dbReference>
<dbReference type="Gene3D" id="3.40.50.10420">
    <property type="entry name" value="NagB/RpiA/CoA transferase-like"/>
    <property type="match status" value="1"/>
</dbReference>
<comment type="caution">
    <text evidence="7">The sequence shown here is derived from an EMBL/GenBank/DDBJ whole genome shotgun (WGS) entry which is preliminary data.</text>
</comment>
<sequence length="215" mass="23267">MKGAQIPTSQPYPVQPGMEAEDAKEELRRAIRKQRNLRSPKQRAQAESAIADVVSSIPEVRDASVVGMYAARAGEPATGMLMELLASRGARVLLPVLGTGLARDWADYAGPEDLLERAPGRPPEPGGQTLGQDALKLADVVVAPALAVDTRGVRLGQGGGWYDRVLTHARPEAKVVAIVFPEEVYDATERPLPFEQHDHPVHAVATTTDWRWLTA</sequence>
<dbReference type="GO" id="GO:0005524">
    <property type="term" value="F:ATP binding"/>
    <property type="evidence" value="ECO:0007669"/>
    <property type="project" value="UniProtKB-KW"/>
</dbReference>
<organism evidence="7 8">
    <name type="scientific">Myceligenerans xiligouense</name>
    <dbReference type="NCBI Taxonomy" id="253184"/>
    <lineage>
        <taxon>Bacteria</taxon>
        <taxon>Bacillati</taxon>
        <taxon>Actinomycetota</taxon>
        <taxon>Actinomycetes</taxon>
        <taxon>Micrococcales</taxon>
        <taxon>Promicromonosporaceae</taxon>
        <taxon>Myceligenerans</taxon>
    </lineage>
</organism>
<dbReference type="PANTHER" id="PTHR23407">
    <property type="entry name" value="ATPASE INHIBITOR/5-FORMYLTETRAHYDROFOLATE CYCLO-LIGASE"/>
    <property type="match status" value="1"/>
</dbReference>
<keyword evidence="2 4" id="KW-0547">Nucleotide-binding</keyword>
<comment type="catalytic activity">
    <reaction evidence="5">
        <text>(6S)-5-formyl-5,6,7,8-tetrahydrofolate + ATP = (6R)-5,10-methenyltetrahydrofolate + ADP + phosphate</text>
        <dbReference type="Rhea" id="RHEA:10488"/>
        <dbReference type="ChEBI" id="CHEBI:30616"/>
        <dbReference type="ChEBI" id="CHEBI:43474"/>
        <dbReference type="ChEBI" id="CHEBI:57455"/>
        <dbReference type="ChEBI" id="CHEBI:57457"/>
        <dbReference type="ChEBI" id="CHEBI:456216"/>
        <dbReference type="EC" id="6.3.3.2"/>
    </reaction>
</comment>
<feature type="binding site" evidence="4">
    <location>
        <begin position="154"/>
        <end position="162"/>
    </location>
    <ligand>
        <name>ATP</name>
        <dbReference type="ChEBI" id="CHEBI:30616"/>
    </ligand>
</feature>
<protein>
    <recommendedName>
        <fullName evidence="5">5-formyltetrahydrofolate cyclo-ligase</fullName>
        <ecNumber evidence="5">6.3.3.2</ecNumber>
    </recommendedName>
</protein>
<dbReference type="EMBL" id="RKQZ01000001">
    <property type="protein sequence ID" value="RPF19890.1"/>
    <property type="molecule type" value="Genomic_DNA"/>
</dbReference>
<dbReference type="GO" id="GO:0030272">
    <property type="term" value="F:5-formyltetrahydrofolate cyclo-ligase activity"/>
    <property type="evidence" value="ECO:0007669"/>
    <property type="project" value="UniProtKB-EC"/>
</dbReference>
<dbReference type="GO" id="GO:0035999">
    <property type="term" value="P:tetrahydrofolate interconversion"/>
    <property type="evidence" value="ECO:0007669"/>
    <property type="project" value="TreeGrafter"/>
</dbReference>
<dbReference type="NCBIfam" id="TIGR02727">
    <property type="entry name" value="MTHFS_bact"/>
    <property type="match status" value="1"/>
</dbReference>